<accession>A0ABR9IYS4</accession>
<dbReference type="EMBL" id="JADBEC010000002">
    <property type="protein sequence ID" value="MBE1508376.1"/>
    <property type="molecule type" value="Genomic_DNA"/>
</dbReference>
<sequence length="97" mass="10620">MPSKEDARLCAGVVREVARAKGIAEPFSIGRLTARVARLFNRGMRDRDSLLSEAMAVADMPVAYEEQGGALHALRNINPGTIDSSMEPENERGHQQQ</sequence>
<proteinExistence type="predicted"/>
<name>A0ABR9IYS4_RHIVS</name>
<dbReference type="Proteomes" id="UP000620262">
    <property type="component" value="Unassembled WGS sequence"/>
</dbReference>
<comment type="caution">
    <text evidence="2">The sequence shown here is derived from an EMBL/GenBank/DDBJ whole genome shotgun (WGS) entry which is preliminary data.</text>
</comment>
<organism evidence="2 3">
    <name type="scientific">Rhizobium viscosum</name>
    <name type="common">Arthrobacter viscosus</name>
    <dbReference type="NCBI Taxonomy" id="1673"/>
    <lineage>
        <taxon>Bacteria</taxon>
        <taxon>Pseudomonadati</taxon>
        <taxon>Pseudomonadota</taxon>
        <taxon>Alphaproteobacteria</taxon>
        <taxon>Hyphomicrobiales</taxon>
        <taxon>Rhizobiaceae</taxon>
        <taxon>Rhizobium/Agrobacterium group</taxon>
        <taxon>Rhizobium</taxon>
    </lineage>
</organism>
<feature type="region of interest" description="Disordered" evidence="1">
    <location>
        <begin position="76"/>
        <end position="97"/>
    </location>
</feature>
<keyword evidence="3" id="KW-1185">Reference proteome</keyword>
<protein>
    <submittedName>
        <fullName evidence="2">Uncharacterized protein</fullName>
    </submittedName>
</protein>
<gene>
    <name evidence="2" type="ORF">H4W29_005621</name>
</gene>
<evidence type="ECO:0000256" key="1">
    <source>
        <dbReference type="SAM" id="MobiDB-lite"/>
    </source>
</evidence>
<evidence type="ECO:0000313" key="2">
    <source>
        <dbReference type="EMBL" id="MBE1508376.1"/>
    </source>
</evidence>
<reference evidence="2 3" key="1">
    <citation type="submission" date="2020-10" db="EMBL/GenBank/DDBJ databases">
        <title>Sequencing the genomes of 1000 actinobacteria strains.</title>
        <authorList>
            <person name="Klenk H.-P."/>
        </authorList>
    </citation>
    <scope>NUCLEOTIDE SEQUENCE [LARGE SCALE GENOMIC DNA]</scope>
    <source>
        <strain evidence="2 3">DSM 7307</strain>
    </source>
</reference>
<evidence type="ECO:0000313" key="3">
    <source>
        <dbReference type="Proteomes" id="UP000620262"/>
    </source>
</evidence>